<accession>A0A3P5WZS4</accession>
<gene>
    <name evidence="1" type="ORF">FILTAD_00573</name>
</gene>
<dbReference type="OrthoDB" id="2877381at2"/>
<protein>
    <submittedName>
        <fullName evidence="1">Uncharacterized protein</fullName>
    </submittedName>
</protein>
<name>A0A3P5WZS4_9BACL</name>
<dbReference type="AlphaFoldDB" id="A0A3P5WZS4"/>
<dbReference type="RefSeq" id="WP_124069010.1">
    <property type="nucleotide sequence ID" value="NZ_CBCRXF010000012.1"/>
</dbReference>
<organism evidence="1 2">
    <name type="scientific">Filibacter tadaridae</name>
    <dbReference type="NCBI Taxonomy" id="2483811"/>
    <lineage>
        <taxon>Bacteria</taxon>
        <taxon>Bacillati</taxon>
        <taxon>Bacillota</taxon>
        <taxon>Bacilli</taxon>
        <taxon>Bacillales</taxon>
        <taxon>Caryophanaceae</taxon>
        <taxon>Filibacter</taxon>
    </lineage>
</organism>
<evidence type="ECO:0000313" key="2">
    <source>
        <dbReference type="Proteomes" id="UP000270468"/>
    </source>
</evidence>
<sequence length="81" mass="9450">MENGWIPIGGHLVEVIESFFSCQDIFLYEPGRIVAIEGMTIDMRMVLISPGKVDPYKVFYRLEENQIQIYLVRHPHQKSLL</sequence>
<keyword evidence="2" id="KW-1185">Reference proteome</keyword>
<reference evidence="1 2" key="1">
    <citation type="submission" date="2018-11" db="EMBL/GenBank/DDBJ databases">
        <authorList>
            <person name="Criscuolo A."/>
        </authorList>
    </citation>
    <scope>NUCLEOTIDE SEQUENCE [LARGE SCALE GENOMIC DNA]</scope>
    <source>
        <strain evidence="1">ATB-66</strain>
    </source>
</reference>
<dbReference type="EMBL" id="UXAV01000019">
    <property type="protein sequence ID" value="VDC21099.1"/>
    <property type="molecule type" value="Genomic_DNA"/>
</dbReference>
<evidence type="ECO:0000313" key="1">
    <source>
        <dbReference type="EMBL" id="VDC21099.1"/>
    </source>
</evidence>
<dbReference type="Proteomes" id="UP000270468">
    <property type="component" value="Unassembled WGS sequence"/>
</dbReference>
<proteinExistence type="predicted"/>